<sequence length="215" mass="24082">MYVSIASLDWNQVEQTPRGEVYEVCDADEEGWALFMESEAPETKCGKMEWIDGRIAIVEFPSRERGDLVGAFVRCVTQNISLDAYLHPSVGGSTPRHLPYHEADLSYGPTSQGGGTLPPGIQWRDWDTLKLEIGYSRGWGHGPGATYKLYMVLHRDGHLPLDVSTRVEAPHTVVKLNSRLLLGLAPRARLPRQPPVPVGLFIDLYEILELTRARF</sequence>
<dbReference type="AlphaFoldDB" id="G5A0Q4"/>
<dbReference type="RefSeq" id="XP_009534135.1">
    <property type="nucleotide sequence ID" value="XM_009535840.1"/>
</dbReference>
<accession>G5A0Q4</accession>
<dbReference type="Proteomes" id="UP000002640">
    <property type="component" value="Unassembled WGS sequence"/>
</dbReference>
<keyword evidence="2" id="KW-1185">Reference proteome</keyword>
<evidence type="ECO:0000313" key="1">
    <source>
        <dbReference type="EMBL" id="EGZ11390.1"/>
    </source>
</evidence>
<protein>
    <submittedName>
        <fullName evidence="1">Uncharacterized protein</fullName>
    </submittedName>
</protein>
<dbReference type="GeneID" id="20647514"/>
<dbReference type="EMBL" id="JH159158">
    <property type="protein sequence ID" value="EGZ11390.1"/>
    <property type="molecule type" value="Genomic_DNA"/>
</dbReference>
<reference evidence="1 2" key="1">
    <citation type="journal article" date="2006" name="Science">
        <title>Phytophthora genome sequences uncover evolutionary origins and mechanisms of pathogenesis.</title>
        <authorList>
            <person name="Tyler B.M."/>
            <person name="Tripathy S."/>
            <person name="Zhang X."/>
            <person name="Dehal P."/>
            <person name="Jiang R.H."/>
            <person name="Aerts A."/>
            <person name="Arredondo F.D."/>
            <person name="Baxter L."/>
            <person name="Bensasson D."/>
            <person name="Beynon J.L."/>
            <person name="Chapman J."/>
            <person name="Damasceno C.M."/>
            <person name="Dorrance A.E."/>
            <person name="Dou D."/>
            <person name="Dickerman A.W."/>
            <person name="Dubchak I.L."/>
            <person name="Garbelotto M."/>
            <person name="Gijzen M."/>
            <person name="Gordon S.G."/>
            <person name="Govers F."/>
            <person name="Grunwald N.J."/>
            <person name="Huang W."/>
            <person name="Ivors K.L."/>
            <person name="Jones R.W."/>
            <person name="Kamoun S."/>
            <person name="Krampis K."/>
            <person name="Lamour K.H."/>
            <person name="Lee M.K."/>
            <person name="McDonald W.H."/>
            <person name="Medina M."/>
            <person name="Meijer H.J."/>
            <person name="Nordberg E.K."/>
            <person name="Maclean D.J."/>
            <person name="Ospina-Giraldo M.D."/>
            <person name="Morris P.F."/>
            <person name="Phuntumart V."/>
            <person name="Putnam N.H."/>
            <person name="Rash S."/>
            <person name="Rose J.K."/>
            <person name="Sakihama Y."/>
            <person name="Salamov A.A."/>
            <person name="Savidor A."/>
            <person name="Scheuring C.F."/>
            <person name="Smith B.M."/>
            <person name="Sobral B.W."/>
            <person name="Terry A."/>
            <person name="Torto-Alalibo T.A."/>
            <person name="Win J."/>
            <person name="Xu Z."/>
            <person name="Zhang H."/>
            <person name="Grigoriev I.V."/>
            <person name="Rokhsar D.S."/>
            <person name="Boore J.L."/>
        </authorList>
    </citation>
    <scope>NUCLEOTIDE SEQUENCE [LARGE SCALE GENOMIC DNA]</scope>
    <source>
        <strain evidence="1 2">P6497</strain>
    </source>
</reference>
<dbReference type="InParanoid" id="G5A0Q4"/>
<organism evidence="1 2">
    <name type="scientific">Phytophthora sojae (strain P6497)</name>
    <name type="common">Soybean stem and root rot agent</name>
    <name type="synonym">Phytophthora megasperma f. sp. glycines</name>
    <dbReference type="NCBI Taxonomy" id="1094619"/>
    <lineage>
        <taxon>Eukaryota</taxon>
        <taxon>Sar</taxon>
        <taxon>Stramenopiles</taxon>
        <taxon>Oomycota</taxon>
        <taxon>Peronosporomycetes</taxon>
        <taxon>Peronosporales</taxon>
        <taxon>Peronosporaceae</taxon>
        <taxon>Phytophthora</taxon>
    </lineage>
</organism>
<dbReference type="KEGG" id="psoj:PHYSODRAFT_338099"/>
<gene>
    <name evidence="1" type="ORF">PHYSODRAFT_338099</name>
</gene>
<name>G5A0Q4_PHYSP</name>
<proteinExistence type="predicted"/>
<evidence type="ECO:0000313" key="2">
    <source>
        <dbReference type="Proteomes" id="UP000002640"/>
    </source>
</evidence>